<name>A0ACC2PTF2_9HYME</name>
<gene>
    <name evidence="1" type="ORF">QAD02_021687</name>
</gene>
<sequence>MSKVLMLYTVLHGEKIFYASCPNKGPLEENENYAKCEQCATTYHPSCGEKADLRDDGSFRKCCPEKDFRPDHSNKKLIHDDIIKLATDDASKNDRSADSDSDNSIVSYKTNDDLDATDDLLTQMRKLMKGELERSTSNIKNNIDMKTEAISSKIDKLSERVDDLEHDIDDLNSRVTVLESAKHNHQIELNDILVDEIKERIYRERNVIIFGIQESEDPLYLTQVLQNMLNRAPFNLQDIQFFRIRNQNGNTSRPVELILQSADHAKWIIRNQRKICDGNIRRSSDKTHAQQQYIHNLMLSLEERKKRGEKDIVIKSINGTPTIVKFAENKSNASSIPTKRNGNNAGHSHQRSTSQMNRSSSYIPPILSSSNEEFVGAFEKISAAIDKAVRNYPSAELMVAGDFNLPGFSWQFNNNIVYASGTSNNLASDLGVSALELLVNQCNVKKVFGAPNYYGNYLDLIFSSLETAS</sequence>
<protein>
    <submittedName>
        <fullName evidence="1">Uncharacterized protein</fullName>
    </submittedName>
</protein>
<dbReference type="Proteomes" id="UP001239111">
    <property type="component" value="Chromosome 1"/>
</dbReference>
<proteinExistence type="predicted"/>
<organism evidence="1 2">
    <name type="scientific">Eretmocerus hayati</name>
    <dbReference type="NCBI Taxonomy" id="131215"/>
    <lineage>
        <taxon>Eukaryota</taxon>
        <taxon>Metazoa</taxon>
        <taxon>Ecdysozoa</taxon>
        <taxon>Arthropoda</taxon>
        <taxon>Hexapoda</taxon>
        <taxon>Insecta</taxon>
        <taxon>Pterygota</taxon>
        <taxon>Neoptera</taxon>
        <taxon>Endopterygota</taxon>
        <taxon>Hymenoptera</taxon>
        <taxon>Apocrita</taxon>
        <taxon>Proctotrupomorpha</taxon>
        <taxon>Chalcidoidea</taxon>
        <taxon>Aphelinidae</taxon>
        <taxon>Aphelininae</taxon>
        <taxon>Eretmocerus</taxon>
    </lineage>
</organism>
<evidence type="ECO:0000313" key="1">
    <source>
        <dbReference type="EMBL" id="KAJ8685894.1"/>
    </source>
</evidence>
<reference evidence="1" key="1">
    <citation type="submission" date="2023-04" db="EMBL/GenBank/DDBJ databases">
        <title>A chromosome-level genome assembly of the parasitoid wasp Eretmocerus hayati.</title>
        <authorList>
            <person name="Zhong Y."/>
            <person name="Liu S."/>
            <person name="Liu Y."/>
        </authorList>
    </citation>
    <scope>NUCLEOTIDE SEQUENCE</scope>
    <source>
        <strain evidence="1">ZJU_SS_LIU_2023</strain>
    </source>
</reference>
<dbReference type="EMBL" id="CM056741">
    <property type="protein sequence ID" value="KAJ8685894.1"/>
    <property type="molecule type" value="Genomic_DNA"/>
</dbReference>
<keyword evidence="2" id="KW-1185">Reference proteome</keyword>
<comment type="caution">
    <text evidence="1">The sequence shown here is derived from an EMBL/GenBank/DDBJ whole genome shotgun (WGS) entry which is preliminary data.</text>
</comment>
<accession>A0ACC2PTF2</accession>
<evidence type="ECO:0000313" key="2">
    <source>
        <dbReference type="Proteomes" id="UP001239111"/>
    </source>
</evidence>